<evidence type="ECO:0000256" key="2">
    <source>
        <dbReference type="ARBA" id="ARBA00004651"/>
    </source>
</evidence>
<dbReference type="HAMAP" id="MF_00719">
    <property type="entry name" value="CobS"/>
    <property type="match status" value="1"/>
</dbReference>
<dbReference type="EC" id="2.7.8.26" evidence="5 19"/>
<comment type="caution">
    <text evidence="20">The sequence shown here is derived from an EMBL/GenBank/DDBJ whole genome shotgun (WGS) entry which is preliminary data.</text>
</comment>
<evidence type="ECO:0000256" key="7">
    <source>
        <dbReference type="ARBA" id="ARBA00022475"/>
    </source>
</evidence>
<proteinExistence type="inferred from homology"/>
<feature type="transmembrane region" description="Helical" evidence="19">
    <location>
        <begin position="231"/>
        <end position="253"/>
    </location>
</feature>
<dbReference type="PANTHER" id="PTHR34148">
    <property type="entry name" value="ADENOSYLCOBINAMIDE-GDP RIBAZOLETRANSFERASE"/>
    <property type="match status" value="1"/>
</dbReference>
<sequence>MQVIKSFFIAVSMYSKIPVPQFEWKEEDMKYIFCFFPWVGALIGGCIYFWNELCNYCHIGILCRTAVDAAIPLFITGGIHVDGFMDTMDALHSYSPKERKLEILKDSHIGAFAVIMLAVYGLVYLGAFSEVESNVMLKIVCSSFFLSRCLCGISAVSFPLAKKDGTLYLFADSSQKRIVKGSLYLQSAACIGFMLFWSPSAGLIVAAAAMIALIYYFCRSKKEFGGITGDTAGYFVLICEVCMIVIAAMLSLWRLR</sequence>
<dbReference type="OrthoDB" id="9794626at2"/>
<dbReference type="GO" id="GO:0005886">
    <property type="term" value="C:plasma membrane"/>
    <property type="evidence" value="ECO:0007669"/>
    <property type="project" value="UniProtKB-SubCell"/>
</dbReference>
<dbReference type="GO" id="GO:0009236">
    <property type="term" value="P:cobalamin biosynthetic process"/>
    <property type="evidence" value="ECO:0007669"/>
    <property type="project" value="UniProtKB-UniRule"/>
</dbReference>
<feature type="transmembrane region" description="Helical" evidence="19">
    <location>
        <begin position="203"/>
        <end position="219"/>
    </location>
</feature>
<evidence type="ECO:0000256" key="5">
    <source>
        <dbReference type="ARBA" id="ARBA00013200"/>
    </source>
</evidence>
<dbReference type="GO" id="GO:0008818">
    <property type="term" value="F:cobalamin 5'-phosphate synthase activity"/>
    <property type="evidence" value="ECO:0007669"/>
    <property type="project" value="UniProtKB-UniRule"/>
</dbReference>
<evidence type="ECO:0000256" key="14">
    <source>
        <dbReference type="ARBA" id="ARBA00025228"/>
    </source>
</evidence>
<evidence type="ECO:0000256" key="12">
    <source>
        <dbReference type="ARBA" id="ARBA00022989"/>
    </source>
</evidence>
<evidence type="ECO:0000256" key="13">
    <source>
        <dbReference type="ARBA" id="ARBA00023136"/>
    </source>
</evidence>
<keyword evidence="11 19" id="KW-0460">Magnesium</keyword>
<evidence type="ECO:0000256" key="6">
    <source>
        <dbReference type="ARBA" id="ARBA00015850"/>
    </source>
</evidence>
<keyword evidence="13 19" id="KW-0472">Membrane</keyword>
<evidence type="ECO:0000256" key="3">
    <source>
        <dbReference type="ARBA" id="ARBA00004663"/>
    </source>
</evidence>
<reference evidence="20" key="1">
    <citation type="submission" date="2018-09" db="EMBL/GenBank/DDBJ databases">
        <title>Murine metabolic-syndrome-specific gut microbial biobank.</title>
        <authorList>
            <person name="Liu C."/>
        </authorList>
    </citation>
    <scope>NUCLEOTIDE SEQUENCE</scope>
    <source>
        <strain evidence="20">D42-62</strain>
    </source>
</reference>
<keyword evidence="12 19" id="KW-1133">Transmembrane helix</keyword>
<evidence type="ECO:0000256" key="15">
    <source>
        <dbReference type="ARBA" id="ARBA00032605"/>
    </source>
</evidence>
<dbReference type="Pfam" id="PF02654">
    <property type="entry name" value="CobS"/>
    <property type="match status" value="1"/>
</dbReference>
<evidence type="ECO:0000256" key="4">
    <source>
        <dbReference type="ARBA" id="ARBA00010561"/>
    </source>
</evidence>
<dbReference type="GO" id="GO:0051073">
    <property type="term" value="F:adenosylcobinamide-GDP ribazoletransferase activity"/>
    <property type="evidence" value="ECO:0007669"/>
    <property type="project" value="UniProtKB-UniRule"/>
</dbReference>
<evidence type="ECO:0000313" key="21">
    <source>
        <dbReference type="Proteomes" id="UP001154420"/>
    </source>
</evidence>
<evidence type="ECO:0000256" key="19">
    <source>
        <dbReference type="HAMAP-Rule" id="MF_00719"/>
    </source>
</evidence>
<evidence type="ECO:0000256" key="16">
    <source>
        <dbReference type="ARBA" id="ARBA00032853"/>
    </source>
</evidence>
<dbReference type="EMBL" id="QZDT01000018">
    <property type="protein sequence ID" value="NBJ93360.1"/>
    <property type="molecule type" value="Genomic_DNA"/>
</dbReference>
<comment type="cofactor">
    <cofactor evidence="1 19">
        <name>Mg(2+)</name>
        <dbReference type="ChEBI" id="CHEBI:18420"/>
    </cofactor>
</comment>
<protein>
    <recommendedName>
        <fullName evidence="6 19">Adenosylcobinamide-GDP ribazoletransferase</fullName>
        <ecNumber evidence="5 19">2.7.8.26</ecNumber>
    </recommendedName>
    <alternativeName>
        <fullName evidence="16 19">Cobalamin synthase</fullName>
    </alternativeName>
    <alternativeName>
        <fullName evidence="15 19">Cobalamin-5'-phosphate synthase</fullName>
    </alternativeName>
</protein>
<keyword evidence="7 19" id="KW-1003">Cell membrane</keyword>
<evidence type="ECO:0000256" key="10">
    <source>
        <dbReference type="ARBA" id="ARBA00022692"/>
    </source>
</evidence>
<keyword evidence="21" id="KW-1185">Reference proteome</keyword>
<feature type="transmembrane region" description="Helical" evidence="19">
    <location>
        <begin position="135"/>
        <end position="158"/>
    </location>
</feature>
<name>A0A9X5BG44_9FIRM</name>
<organism evidence="20 21">
    <name type="scientific">Parablautia muri</name>
    <dbReference type="NCBI Taxonomy" id="2320879"/>
    <lineage>
        <taxon>Bacteria</taxon>
        <taxon>Bacillati</taxon>
        <taxon>Bacillota</taxon>
        <taxon>Clostridia</taxon>
        <taxon>Lachnospirales</taxon>
        <taxon>Lachnospiraceae</taxon>
        <taxon>Parablautia</taxon>
    </lineage>
</organism>
<dbReference type="InterPro" id="IPR003805">
    <property type="entry name" value="CobS"/>
</dbReference>
<gene>
    <name evidence="19" type="primary">cobS</name>
    <name evidence="20" type="ORF">D5281_12340</name>
</gene>
<evidence type="ECO:0000256" key="18">
    <source>
        <dbReference type="ARBA" id="ARBA00049504"/>
    </source>
</evidence>
<accession>A0A9X5BG44</accession>
<keyword evidence="9 19" id="KW-0808">Transferase</keyword>
<evidence type="ECO:0000313" key="20">
    <source>
        <dbReference type="EMBL" id="NBJ93360.1"/>
    </source>
</evidence>
<dbReference type="Proteomes" id="UP001154420">
    <property type="component" value="Unassembled WGS sequence"/>
</dbReference>
<dbReference type="AlphaFoldDB" id="A0A9X5BG44"/>
<feature type="transmembrane region" description="Helical" evidence="19">
    <location>
        <begin position="31"/>
        <end position="50"/>
    </location>
</feature>
<evidence type="ECO:0000256" key="9">
    <source>
        <dbReference type="ARBA" id="ARBA00022679"/>
    </source>
</evidence>
<comment type="catalytic activity">
    <reaction evidence="17 19">
        <text>alpha-ribazole + adenosylcob(III)inamide-GDP = adenosylcob(III)alamin + GMP + H(+)</text>
        <dbReference type="Rhea" id="RHEA:16049"/>
        <dbReference type="ChEBI" id="CHEBI:10329"/>
        <dbReference type="ChEBI" id="CHEBI:15378"/>
        <dbReference type="ChEBI" id="CHEBI:18408"/>
        <dbReference type="ChEBI" id="CHEBI:58115"/>
        <dbReference type="ChEBI" id="CHEBI:60487"/>
        <dbReference type="EC" id="2.7.8.26"/>
    </reaction>
</comment>
<evidence type="ECO:0000256" key="1">
    <source>
        <dbReference type="ARBA" id="ARBA00001946"/>
    </source>
</evidence>
<comment type="function">
    <text evidence="14 19">Joins adenosylcobinamide-GDP and alpha-ribazole to generate adenosylcobalamin (Ado-cobalamin). Also synthesizes adenosylcobalamin 5'-phosphate from adenosylcobinamide-GDP and alpha-ribazole 5'-phosphate.</text>
</comment>
<comment type="pathway">
    <text evidence="3 19">Cofactor biosynthesis; adenosylcobalamin biosynthesis; adenosylcobalamin from cob(II)yrinate a,c-diamide: step 7/7.</text>
</comment>
<evidence type="ECO:0000256" key="11">
    <source>
        <dbReference type="ARBA" id="ARBA00022842"/>
    </source>
</evidence>
<dbReference type="RefSeq" id="WP_129178919.1">
    <property type="nucleotide sequence ID" value="NZ_QZDT01000018.1"/>
</dbReference>
<comment type="subcellular location">
    <subcellularLocation>
        <location evidence="2 19">Cell membrane</location>
        <topology evidence="2 19">Multi-pass membrane protein</topology>
    </subcellularLocation>
</comment>
<comment type="catalytic activity">
    <reaction evidence="18 19">
        <text>alpha-ribazole 5'-phosphate + adenosylcob(III)inamide-GDP = adenosylcob(III)alamin 5'-phosphate + GMP + H(+)</text>
        <dbReference type="Rhea" id="RHEA:23560"/>
        <dbReference type="ChEBI" id="CHEBI:15378"/>
        <dbReference type="ChEBI" id="CHEBI:57918"/>
        <dbReference type="ChEBI" id="CHEBI:58115"/>
        <dbReference type="ChEBI" id="CHEBI:60487"/>
        <dbReference type="ChEBI" id="CHEBI:60493"/>
        <dbReference type="EC" id="2.7.8.26"/>
    </reaction>
</comment>
<keyword evidence="8 19" id="KW-0169">Cobalamin biosynthesis</keyword>
<dbReference type="PANTHER" id="PTHR34148:SF1">
    <property type="entry name" value="ADENOSYLCOBINAMIDE-GDP RIBAZOLETRANSFERASE"/>
    <property type="match status" value="1"/>
</dbReference>
<keyword evidence="10 19" id="KW-0812">Transmembrane</keyword>
<evidence type="ECO:0000256" key="8">
    <source>
        <dbReference type="ARBA" id="ARBA00022573"/>
    </source>
</evidence>
<feature type="transmembrane region" description="Helical" evidence="19">
    <location>
        <begin position="109"/>
        <end position="129"/>
    </location>
</feature>
<evidence type="ECO:0000256" key="17">
    <source>
        <dbReference type="ARBA" id="ARBA00048623"/>
    </source>
</evidence>
<comment type="similarity">
    <text evidence="4 19">Belongs to the CobS family.</text>
</comment>